<sequence>MPTEEECPPLEESYLESTFAGRYRKSAPAFISTPCNANGPFALHVFTPTPTNSFLKPSKTLWDRLSDVDEVSNENSKSASRSKGTCRVDQMSNRPNESTALSADNDWIELASNLPDMAIGNVVQLSNVKYSVQRCMDVGPFRGSYALYQLNKETFVYAKVVEPSSNEFLLFKRLRKSLRCDEEDQRFRANVFNLALNCYKFLDGHLLTFAENQATRRTVMGVVQQRLDADKLLFNDSANFFAEFSRCKNCDDYRRLPVALLKLSIFSQVDDVSSTHLTASENPYQANYVGMVRCVYKCVFGDDLKLLKRLWTKRIACDGQVPFHWNCTVWNSYFTSFLTPLPYGGSTAVISKFEQEFCNIVQDSHLEIDKIRAHGALDIHYRTGACELWKHLIFTNKGSNGHVANDPLSIPTGRCLLPELHCTLSRHWGRTTRQLLYRLAELRGNPPRGIKFDPTGLPPMLS</sequence>
<reference evidence="3" key="1">
    <citation type="submission" date="2019-12" db="UniProtKB">
        <authorList>
            <consortium name="WormBaseParasite"/>
        </authorList>
    </citation>
    <scope>IDENTIFICATION</scope>
</reference>
<organism evidence="2 3">
    <name type="scientific">Trichuris muris</name>
    <name type="common">Mouse whipworm</name>
    <dbReference type="NCBI Taxonomy" id="70415"/>
    <lineage>
        <taxon>Eukaryota</taxon>
        <taxon>Metazoa</taxon>
        <taxon>Ecdysozoa</taxon>
        <taxon>Nematoda</taxon>
        <taxon>Enoplea</taxon>
        <taxon>Dorylaimia</taxon>
        <taxon>Trichinellida</taxon>
        <taxon>Trichuridae</taxon>
        <taxon>Trichuris</taxon>
    </lineage>
</organism>
<evidence type="ECO:0000256" key="1">
    <source>
        <dbReference type="SAM" id="MobiDB-lite"/>
    </source>
</evidence>
<feature type="compositionally biased region" description="Polar residues" evidence="1">
    <location>
        <begin position="90"/>
        <end position="99"/>
    </location>
</feature>
<dbReference type="WBParaSite" id="TMUE_3000014302.1">
    <property type="protein sequence ID" value="TMUE_3000014302.1"/>
    <property type="gene ID" value="WBGene00294117"/>
</dbReference>
<proteinExistence type="predicted"/>
<dbReference type="Proteomes" id="UP000046395">
    <property type="component" value="Unassembled WGS sequence"/>
</dbReference>
<name>A0A5S6R517_TRIMR</name>
<evidence type="ECO:0000313" key="3">
    <source>
        <dbReference type="WBParaSite" id="TMUE_3000014302.1"/>
    </source>
</evidence>
<feature type="region of interest" description="Disordered" evidence="1">
    <location>
        <begin position="70"/>
        <end position="99"/>
    </location>
</feature>
<feature type="compositionally biased region" description="Polar residues" evidence="1">
    <location>
        <begin position="73"/>
        <end position="83"/>
    </location>
</feature>
<protein>
    <submittedName>
        <fullName evidence="3">Uncharacterized protein</fullName>
    </submittedName>
</protein>
<keyword evidence="2" id="KW-1185">Reference proteome</keyword>
<dbReference type="AlphaFoldDB" id="A0A5S6R517"/>
<evidence type="ECO:0000313" key="2">
    <source>
        <dbReference type="Proteomes" id="UP000046395"/>
    </source>
</evidence>
<accession>A0A5S6R517</accession>